<dbReference type="InterPro" id="IPR007604">
    <property type="entry name" value="CP2"/>
</dbReference>
<reference evidence="9" key="1">
    <citation type="submission" date="2021-07" db="EMBL/GenBank/DDBJ databases">
        <authorList>
            <person name="Branca A.L. A."/>
        </authorList>
    </citation>
    <scope>NUCLEOTIDE SEQUENCE</scope>
</reference>
<evidence type="ECO:0000313" key="10">
    <source>
        <dbReference type="Proteomes" id="UP001152592"/>
    </source>
</evidence>
<dbReference type="EMBL" id="CAJVPD010000285">
    <property type="protein sequence ID" value="CAG8423846.1"/>
    <property type="molecule type" value="Genomic_DNA"/>
</dbReference>
<keyword evidence="5" id="KW-0539">Nucleus</keyword>
<comment type="caution">
    <text evidence="9">The sequence shown here is derived from an EMBL/GenBank/DDBJ whole genome shotgun (WGS) entry which is preliminary data.</text>
</comment>
<dbReference type="PANTHER" id="PTHR11037">
    <property type="entry name" value="TRANSCRIPTION FACTOR CP2"/>
    <property type="match status" value="1"/>
</dbReference>
<dbReference type="GO" id="GO:0005634">
    <property type="term" value="C:nucleus"/>
    <property type="evidence" value="ECO:0007669"/>
    <property type="project" value="UniProtKB-SubCell"/>
</dbReference>
<sequence length="934" mass="103845">RSPLWSTEYHTEKYSLLIVIRLILPSFHPSLQLSIFKPKYKEGKPYVTIIILVSLILHIFRDPPFLASTLHRYSPRAYLTPSLTGFTGFHEIDLSRTATRTNIGAPGPFSCNLPFQQFPTLSHPLETRNFTCGRGLVFFFDPSVKLGSDVFCHPGALFFFPTFLDPARFPRKRPQIPQCSVIGHQNTQKPDGEFITRFQQAFQEIVPRRDSHEGHGDGTYDPRGDPMMSQRFVEPSSLQRLSSNKIAFRLADNSETKIESHDVKFSNNNPNDRTPRNMHELGLTPSWMEPGSYSMMPIANQQSGFYTPNSGGMGAIFHNQAGDLHTPTGMHLITPLSLSSFPPGHHPHATGFEPFNPHFLNAMNDMNQFPQQSYAPSAFLNRDAGYDAMDDSMDNSSFNDVQAETASNITASTDFSAAQESGGGDMSYAKGDKFRFNLSLRAPTAMVKNKKEIPITYLNKGQAYNLSVMDSCPPMMTHEPVRYRTCVRVSFEEHEQRAKPSTCWQLWKEGRGSSEAHQRGGKLLAVEYVDPLQGGGDVHKHRQVQVESMSVDGFCVTWTANPATGISDCHIPVRFNFLSTDFSHSKGVKGIPVRLCAKTEIISPGEEAGVPRDMELSYCKVKLFRDHGAERKLSNDIAHVKKTIEKLKQQITQAEMGGGFGKRKRGNNNSASTKGSDRGIKTGSHKRTWSMGSDDGPPEKISLEDDLQSKLSMMQEMFSSTRPVSILGLCGEEADDPDLYPIKLDGDASRFEKTNRNNVHDLNSAESMIPSPANTNTSSSNSPPSLPTRSLKHPATIKRNPSADKVPRGYLEAVGIDASYQPPVELPPKPIACFYVRFTKTEQSPKNCYRAIYLSERTVRDLLKQIFETSDVDPSRVAHIMHVNEKGLRITVDDNVVRELPEGQDMIIDVSDASAPDGSNPGAAGSSLDIKLTY</sequence>
<feature type="region of interest" description="Disordered" evidence="7">
    <location>
        <begin position="756"/>
        <end position="803"/>
    </location>
</feature>
<dbReference type="InterPro" id="IPR057520">
    <property type="entry name" value="GRHL1/CP2_C"/>
</dbReference>
<keyword evidence="2" id="KW-0805">Transcription regulation</keyword>
<evidence type="ECO:0000259" key="8">
    <source>
        <dbReference type="PROSITE" id="PS51968"/>
    </source>
</evidence>
<feature type="region of interest" description="Disordered" evidence="7">
    <location>
        <begin position="657"/>
        <end position="700"/>
    </location>
</feature>
<feature type="compositionally biased region" description="Low complexity" evidence="7">
    <location>
        <begin position="770"/>
        <end position="789"/>
    </location>
</feature>
<evidence type="ECO:0000256" key="3">
    <source>
        <dbReference type="ARBA" id="ARBA00023125"/>
    </source>
</evidence>
<keyword evidence="4" id="KW-0804">Transcription</keyword>
<evidence type="ECO:0000313" key="9">
    <source>
        <dbReference type="EMBL" id="CAG8423846.1"/>
    </source>
</evidence>
<evidence type="ECO:0000256" key="4">
    <source>
        <dbReference type="ARBA" id="ARBA00023163"/>
    </source>
</evidence>
<keyword evidence="6" id="KW-0175">Coiled coil</keyword>
<gene>
    <name evidence="9" type="ORF">PSALAMII_LOCUS10035</name>
</gene>
<dbReference type="AlphaFoldDB" id="A0A9W4NXP1"/>
<feature type="non-terminal residue" evidence="9">
    <location>
        <position position="934"/>
    </location>
</feature>
<keyword evidence="3" id="KW-0238">DNA-binding</keyword>
<feature type="coiled-coil region" evidence="6">
    <location>
        <begin position="630"/>
        <end position="657"/>
    </location>
</feature>
<protein>
    <recommendedName>
        <fullName evidence="8">Grh/CP2 DB domain-containing protein</fullName>
    </recommendedName>
</protein>
<comment type="subcellular location">
    <subcellularLocation>
        <location evidence="1">Nucleus</location>
    </subcellularLocation>
</comment>
<dbReference type="PANTHER" id="PTHR11037:SF20">
    <property type="entry name" value="PROTEIN GRAINYHEAD"/>
    <property type="match status" value="1"/>
</dbReference>
<accession>A0A9W4NXP1</accession>
<proteinExistence type="predicted"/>
<organism evidence="9 10">
    <name type="scientific">Penicillium salamii</name>
    <dbReference type="NCBI Taxonomy" id="1612424"/>
    <lineage>
        <taxon>Eukaryota</taxon>
        <taxon>Fungi</taxon>
        <taxon>Dikarya</taxon>
        <taxon>Ascomycota</taxon>
        <taxon>Pezizomycotina</taxon>
        <taxon>Eurotiomycetes</taxon>
        <taxon>Eurotiomycetidae</taxon>
        <taxon>Eurotiales</taxon>
        <taxon>Aspergillaceae</taxon>
        <taxon>Penicillium</taxon>
    </lineage>
</organism>
<dbReference type="PROSITE" id="PS51968">
    <property type="entry name" value="GRH_CP2_DB"/>
    <property type="match status" value="1"/>
</dbReference>
<name>A0A9W4NXP1_9EURO</name>
<feature type="domain" description="Grh/CP2 DB" evidence="8">
    <location>
        <begin position="432"/>
        <end position="686"/>
    </location>
</feature>
<evidence type="ECO:0000256" key="1">
    <source>
        <dbReference type="ARBA" id="ARBA00004123"/>
    </source>
</evidence>
<evidence type="ECO:0000256" key="7">
    <source>
        <dbReference type="SAM" id="MobiDB-lite"/>
    </source>
</evidence>
<dbReference type="GO" id="GO:0000978">
    <property type="term" value="F:RNA polymerase II cis-regulatory region sequence-specific DNA binding"/>
    <property type="evidence" value="ECO:0007669"/>
    <property type="project" value="TreeGrafter"/>
</dbReference>
<evidence type="ECO:0000256" key="6">
    <source>
        <dbReference type="SAM" id="Coils"/>
    </source>
</evidence>
<dbReference type="Pfam" id="PF25416">
    <property type="entry name" value="GRHL1_C"/>
    <property type="match status" value="1"/>
</dbReference>
<evidence type="ECO:0000256" key="5">
    <source>
        <dbReference type="ARBA" id="ARBA00023242"/>
    </source>
</evidence>
<dbReference type="Pfam" id="PF04516">
    <property type="entry name" value="CP2"/>
    <property type="match status" value="1"/>
</dbReference>
<dbReference type="OrthoDB" id="414774at2759"/>
<feature type="region of interest" description="Disordered" evidence="7">
    <location>
        <begin position="911"/>
        <end position="934"/>
    </location>
</feature>
<dbReference type="GO" id="GO:0001228">
    <property type="term" value="F:DNA-binding transcription activator activity, RNA polymerase II-specific"/>
    <property type="evidence" value="ECO:0007669"/>
    <property type="project" value="TreeGrafter"/>
</dbReference>
<evidence type="ECO:0000256" key="2">
    <source>
        <dbReference type="ARBA" id="ARBA00023015"/>
    </source>
</evidence>
<dbReference type="Proteomes" id="UP001152592">
    <property type="component" value="Unassembled WGS sequence"/>
</dbReference>
<dbReference type="InterPro" id="IPR040167">
    <property type="entry name" value="TF_CP2-like"/>
</dbReference>